<evidence type="ECO:0000256" key="2">
    <source>
        <dbReference type="SAM" id="MobiDB-lite"/>
    </source>
</evidence>
<dbReference type="PROSITE" id="PS50088">
    <property type="entry name" value="ANK_REPEAT"/>
    <property type="match status" value="1"/>
</dbReference>
<dbReference type="OMA" id="YAKDWNL"/>
<dbReference type="RefSeq" id="XP_034013451.1">
    <property type="nucleotide sequence ID" value="XM_034154352.1"/>
</dbReference>
<dbReference type="Proteomes" id="UP000449547">
    <property type="component" value="Unassembled WGS sequence"/>
</dbReference>
<dbReference type="SMART" id="SM01132">
    <property type="entry name" value="DIL"/>
    <property type="match status" value="1"/>
</dbReference>
<dbReference type="InterPro" id="IPR052072">
    <property type="entry name" value="Vascular_dev_regulator"/>
</dbReference>
<dbReference type="AlphaFoldDB" id="A0A642USZ8"/>
<sequence>MDDWIGSGLSSGLSGGFGTSVGSIFADSDPLFAKAKAAKTALKLTLKTTPSVLGPHRETAEILVAVSDGDIVSLEGILRKHPEISNAIYPEEGGLTPLIAAVVFGHTELIERILNAGADPDLADTLVFYSPLMWAIHFDNLDAVKKLLEHQADPHLTPEGQNSSPVDLVKLDKPEIYNYFQTHGLLRPVSGGADYYQEDNNFNDISSRLAQTQLSPTTVEYPSDEESVPDEDSEEYLGTDHTLVALKEFDYDSLARDEYIKFTDSDMPQLLDYMFNLRTKHTKFQHDAKYPAAILFQLLRYADQGVQSKEFTEFIFHCFITRLSSVTDTESGVYNMATFIETGGHDIVLTSYWLAVIQFLHFYLMKGHFYPKYPKFLQELIMMTRSLVVVLSFSINSRLDKLVDSCILDFTSLVDVKEVMYARDWNFYRQKKKHPNSFDDIVQMLYPPSITELMKPSPLRYLQVLGALDYVLRIHNIDNIVRMMAFSQVFYYSNATIFNKIMSSSKYCTRTKAVQIRLNLSAIEDWLRTHSFKAEKNRIGGIEALIDGTHHTINSLLKPEEGDAEHPGMDPHYLDFYYNSLYKVGKIQFNPLIELLQWLQVMSSCTDQEFLITTLNQFDDLNYYQYYKVMNKLYKYEVDEPKLPKKLREYVKQLSVQQGPAQVEASHMHYMTQTTFLTKEEYIYLNPNWIFDVALPNLAEMINRFGSGIGGVRVLRGKKYQPSLPMVLMDDVDEIIQENASARAYEVDDGNAVEVEDEDEDDDYDKDGEEARDEAERDDDSTNSEKLDTENGSDNTYHGDEIFKNVQMPDSLIHRTWTSNLASEFEENPW</sequence>
<dbReference type="Pfam" id="PF12796">
    <property type="entry name" value="Ank_2"/>
    <property type="match status" value="1"/>
</dbReference>
<feature type="region of interest" description="Disordered" evidence="2">
    <location>
        <begin position="213"/>
        <end position="233"/>
    </location>
</feature>
<dbReference type="Gene3D" id="1.25.40.20">
    <property type="entry name" value="Ankyrin repeat-containing domain"/>
    <property type="match status" value="1"/>
</dbReference>
<dbReference type="EMBL" id="SWFT01000051">
    <property type="protein sequence ID" value="KAA8904936.1"/>
    <property type="molecule type" value="Genomic_DNA"/>
</dbReference>
<organism evidence="4 5">
    <name type="scientific">Diutina rugosa</name>
    <name type="common">Yeast</name>
    <name type="synonym">Candida rugosa</name>
    <dbReference type="NCBI Taxonomy" id="5481"/>
    <lineage>
        <taxon>Eukaryota</taxon>
        <taxon>Fungi</taxon>
        <taxon>Dikarya</taxon>
        <taxon>Ascomycota</taxon>
        <taxon>Saccharomycotina</taxon>
        <taxon>Pichiomycetes</taxon>
        <taxon>Debaryomycetaceae</taxon>
        <taxon>Diutina</taxon>
    </lineage>
</organism>
<evidence type="ECO:0000313" key="4">
    <source>
        <dbReference type="EMBL" id="KAA8904936.1"/>
    </source>
</evidence>
<keyword evidence="5" id="KW-1185">Reference proteome</keyword>
<dbReference type="PROSITE" id="PS51126">
    <property type="entry name" value="DILUTE"/>
    <property type="match status" value="1"/>
</dbReference>
<feature type="domain" description="Dilute" evidence="3">
    <location>
        <begin position="337"/>
        <end position="657"/>
    </location>
</feature>
<reference evidence="4 5" key="1">
    <citation type="submission" date="2019-07" db="EMBL/GenBank/DDBJ databases">
        <title>Genome assembly of two rare yeast pathogens: Diutina rugosa and Trichomonascus ciferrii.</title>
        <authorList>
            <person name="Mixao V."/>
            <person name="Saus E."/>
            <person name="Hansen A."/>
            <person name="Lass-Flor C."/>
            <person name="Gabaldon T."/>
        </authorList>
    </citation>
    <scope>NUCLEOTIDE SEQUENCE [LARGE SCALE GENOMIC DNA]</scope>
    <source>
        <strain evidence="4 5">CBS 613</strain>
    </source>
</reference>
<dbReference type="PANTHER" id="PTHR16027">
    <property type="entry name" value="DILUTE DOMAIN-CONTAINING PROTEIN YPR089W"/>
    <property type="match status" value="1"/>
</dbReference>
<dbReference type="VEuPathDB" id="FungiDB:DIURU_001772"/>
<dbReference type="InterPro" id="IPR002110">
    <property type="entry name" value="Ankyrin_rpt"/>
</dbReference>
<proteinExistence type="predicted"/>
<evidence type="ECO:0000313" key="5">
    <source>
        <dbReference type="Proteomes" id="UP000449547"/>
    </source>
</evidence>
<dbReference type="SUPFAM" id="SSF48403">
    <property type="entry name" value="Ankyrin repeat"/>
    <property type="match status" value="1"/>
</dbReference>
<gene>
    <name evidence="4" type="ORF">DIURU_001772</name>
</gene>
<keyword evidence="1" id="KW-0040">ANK repeat</keyword>
<evidence type="ECO:0000259" key="3">
    <source>
        <dbReference type="PROSITE" id="PS51126"/>
    </source>
</evidence>
<feature type="region of interest" description="Disordered" evidence="2">
    <location>
        <begin position="746"/>
        <end position="809"/>
    </location>
</feature>
<comment type="caution">
    <text evidence="4">The sequence shown here is derived from an EMBL/GenBank/DDBJ whole genome shotgun (WGS) entry which is preliminary data.</text>
</comment>
<dbReference type="Pfam" id="PF01843">
    <property type="entry name" value="DIL"/>
    <property type="match status" value="1"/>
</dbReference>
<name>A0A642USZ8_DIURU</name>
<feature type="compositionally biased region" description="Acidic residues" evidence="2">
    <location>
        <begin position="747"/>
        <end position="782"/>
    </location>
</feature>
<dbReference type="InterPro" id="IPR036770">
    <property type="entry name" value="Ankyrin_rpt-contain_sf"/>
</dbReference>
<dbReference type="PROSITE" id="PS50297">
    <property type="entry name" value="ANK_REP_REGION"/>
    <property type="match status" value="1"/>
</dbReference>
<evidence type="ECO:0000256" key="1">
    <source>
        <dbReference type="PROSITE-ProRule" id="PRU00023"/>
    </source>
</evidence>
<dbReference type="GeneID" id="54780425"/>
<feature type="compositionally biased region" description="Acidic residues" evidence="2">
    <location>
        <begin position="222"/>
        <end position="233"/>
    </location>
</feature>
<dbReference type="OrthoDB" id="426293at2759"/>
<dbReference type="InterPro" id="IPR002710">
    <property type="entry name" value="Dilute_dom"/>
</dbReference>
<dbReference type="SMART" id="SM00248">
    <property type="entry name" value="ANK"/>
    <property type="match status" value="2"/>
</dbReference>
<feature type="repeat" description="ANK" evidence="1">
    <location>
        <begin position="93"/>
        <end position="125"/>
    </location>
</feature>
<accession>A0A642USZ8</accession>
<protein>
    <recommendedName>
        <fullName evidence="3">Dilute domain-containing protein</fullName>
    </recommendedName>
</protein>
<dbReference type="PANTHER" id="PTHR16027:SF6">
    <property type="entry name" value="DILUTE DOMAIN-CONTAINING PROTEIN"/>
    <property type="match status" value="1"/>
</dbReference>
<dbReference type="GO" id="GO:0051020">
    <property type="term" value="F:GTPase binding"/>
    <property type="evidence" value="ECO:0007669"/>
    <property type="project" value="TreeGrafter"/>
</dbReference>